<sequence length="388" mass="42657">MAKPTARLDIPWSTGNSYKTAMTTRRFERPYSTDNPYRTVPTRGRFERPQSTDNPNRTAPTTDRIDRPWSPGNTYRTAHIKGKCSVSKLPKITVESIDGKWSTADNRRLWVLKQLERLGKISSTNVYIGGISSRKKTTNNGGVSIRFKENRSPGGLWHLKPDKLIPSTPEAQEGHSFSENDQNQRLEKDTAPLANPSLDSLAEEGQTIQCSERSDSNQADASEHSTNGDGSGCKVILPNLSDANSIVGNQSTPSPTGLESEYSRPEVALSDSDQEEGNVLSEKELFQDMSSSITDDIDRTTNGKDGIAVEQPPDESQFVKDASLKIRTRSRNHNKSPYEREAGLSTKYVRALSPEPPTAATGGILTVPEIKPEHTEPITYTGPALSAE</sequence>
<accession>A0ABY7G5N6</accession>
<reference evidence="2" key="1">
    <citation type="submission" date="2022-11" db="EMBL/GenBank/DDBJ databases">
        <title>Centuries of genome instability and evolution in soft-shell clam transmissible cancer (bioRxiv).</title>
        <authorList>
            <person name="Hart S.F.M."/>
            <person name="Yonemitsu M.A."/>
            <person name="Giersch R.M."/>
            <person name="Beal B.F."/>
            <person name="Arriagada G."/>
            <person name="Davis B.W."/>
            <person name="Ostrander E.A."/>
            <person name="Goff S.P."/>
            <person name="Metzger M.J."/>
        </authorList>
    </citation>
    <scope>NUCLEOTIDE SEQUENCE</scope>
    <source>
        <strain evidence="2">MELC-2E11</strain>
        <tissue evidence="2">Siphon/mantle</tissue>
    </source>
</reference>
<dbReference type="EMBL" id="CP111027">
    <property type="protein sequence ID" value="WAR29743.1"/>
    <property type="molecule type" value="Genomic_DNA"/>
</dbReference>
<evidence type="ECO:0000313" key="3">
    <source>
        <dbReference type="Proteomes" id="UP001164746"/>
    </source>
</evidence>
<feature type="region of interest" description="Disordered" evidence="1">
    <location>
        <begin position="21"/>
        <end position="73"/>
    </location>
</feature>
<organism evidence="2 3">
    <name type="scientific">Mya arenaria</name>
    <name type="common">Soft-shell clam</name>
    <dbReference type="NCBI Taxonomy" id="6604"/>
    <lineage>
        <taxon>Eukaryota</taxon>
        <taxon>Metazoa</taxon>
        <taxon>Spiralia</taxon>
        <taxon>Lophotrochozoa</taxon>
        <taxon>Mollusca</taxon>
        <taxon>Bivalvia</taxon>
        <taxon>Autobranchia</taxon>
        <taxon>Heteroconchia</taxon>
        <taxon>Euheterodonta</taxon>
        <taxon>Imparidentia</taxon>
        <taxon>Neoheterodontei</taxon>
        <taxon>Myida</taxon>
        <taxon>Myoidea</taxon>
        <taxon>Myidae</taxon>
        <taxon>Mya</taxon>
    </lineage>
</organism>
<feature type="region of interest" description="Disordered" evidence="1">
    <location>
        <begin position="134"/>
        <end position="185"/>
    </location>
</feature>
<evidence type="ECO:0000313" key="2">
    <source>
        <dbReference type="EMBL" id="WAR29743.1"/>
    </source>
</evidence>
<feature type="compositionally biased region" description="Polar residues" evidence="1">
    <location>
        <begin position="206"/>
        <end position="228"/>
    </location>
</feature>
<evidence type="ECO:0000256" key="1">
    <source>
        <dbReference type="SAM" id="MobiDB-lite"/>
    </source>
</evidence>
<protein>
    <submittedName>
        <fullName evidence="2">Uncharacterized protein</fullName>
    </submittedName>
</protein>
<feature type="compositionally biased region" description="Polar residues" evidence="1">
    <location>
        <begin position="51"/>
        <end position="61"/>
    </location>
</feature>
<feature type="compositionally biased region" description="Basic and acidic residues" evidence="1">
    <location>
        <begin position="172"/>
        <end position="185"/>
    </location>
</feature>
<name>A0ABY7G5N6_MYAAR</name>
<dbReference type="Proteomes" id="UP001164746">
    <property type="component" value="Chromosome 16"/>
</dbReference>
<gene>
    <name evidence="2" type="ORF">MAR_003311</name>
</gene>
<feature type="region of interest" description="Disordered" evidence="1">
    <location>
        <begin position="202"/>
        <end position="315"/>
    </location>
</feature>
<keyword evidence="3" id="KW-1185">Reference proteome</keyword>
<feature type="region of interest" description="Disordered" evidence="1">
    <location>
        <begin position="353"/>
        <end position="388"/>
    </location>
</feature>
<feature type="compositionally biased region" description="Polar residues" evidence="1">
    <location>
        <begin position="241"/>
        <end position="257"/>
    </location>
</feature>
<proteinExistence type="predicted"/>